<evidence type="ECO:0000313" key="3">
    <source>
        <dbReference type="Proteomes" id="UP000735302"/>
    </source>
</evidence>
<name>A0AAV4BRX4_9GAST</name>
<evidence type="ECO:0000313" key="2">
    <source>
        <dbReference type="EMBL" id="GFO22358.1"/>
    </source>
</evidence>
<comment type="caution">
    <text evidence="2">The sequence shown here is derived from an EMBL/GenBank/DDBJ whole genome shotgun (WGS) entry which is preliminary data.</text>
</comment>
<sequence length="70" mass="7558">MHSSPVLQSSPQQGDLRLSGPPSGKGTGDGARTRDRRVPSDLRADSQATVPPTPRNSHEVTRNLKMLQRA</sequence>
<dbReference type="EMBL" id="BLXT01005381">
    <property type="protein sequence ID" value="GFO22358.1"/>
    <property type="molecule type" value="Genomic_DNA"/>
</dbReference>
<organism evidence="2 3">
    <name type="scientific">Plakobranchus ocellatus</name>
    <dbReference type="NCBI Taxonomy" id="259542"/>
    <lineage>
        <taxon>Eukaryota</taxon>
        <taxon>Metazoa</taxon>
        <taxon>Spiralia</taxon>
        <taxon>Lophotrochozoa</taxon>
        <taxon>Mollusca</taxon>
        <taxon>Gastropoda</taxon>
        <taxon>Heterobranchia</taxon>
        <taxon>Euthyneura</taxon>
        <taxon>Panpulmonata</taxon>
        <taxon>Sacoglossa</taxon>
        <taxon>Placobranchoidea</taxon>
        <taxon>Plakobranchidae</taxon>
        <taxon>Plakobranchus</taxon>
    </lineage>
</organism>
<feature type="compositionally biased region" description="Basic and acidic residues" evidence="1">
    <location>
        <begin position="31"/>
        <end position="44"/>
    </location>
</feature>
<gene>
    <name evidence="2" type="ORF">PoB_004886300</name>
</gene>
<dbReference type="Proteomes" id="UP000735302">
    <property type="component" value="Unassembled WGS sequence"/>
</dbReference>
<reference evidence="2 3" key="1">
    <citation type="journal article" date="2021" name="Elife">
        <title>Chloroplast acquisition without the gene transfer in kleptoplastic sea slugs, Plakobranchus ocellatus.</title>
        <authorList>
            <person name="Maeda T."/>
            <person name="Takahashi S."/>
            <person name="Yoshida T."/>
            <person name="Shimamura S."/>
            <person name="Takaki Y."/>
            <person name="Nagai Y."/>
            <person name="Toyoda A."/>
            <person name="Suzuki Y."/>
            <person name="Arimoto A."/>
            <person name="Ishii H."/>
            <person name="Satoh N."/>
            <person name="Nishiyama T."/>
            <person name="Hasebe M."/>
            <person name="Maruyama T."/>
            <person name="Minagawa J."/>
            <person name="Obokata J."/>
            <person name="Shigenobu S."/>
        </authorList>
    </citation>
    <scope>NUCLEOTIDE SEQUENCE [LARGE SCALE GENOMIC DNA]</scope>
</reference>
<evidence type="ECO:0000256" key="1">
    <source>
        <dbReference type="SAM" id="MobiDB-lite"/>
    </source>
</evidence>
<proteinExistence type="predicted"/>
<feature type="region of interest" description="Disordered" evidence="1">
    <location>
        <begin position="1"/>
        <end position="70"/>
    </location>
</feature>
<accession>A0AAV4BRX4</accession>
<protein>
    <submittedName>
        <fullName evidence="2">Uncharacterized protein</fullName>
    </submittedName>
</protein>
<keyword evidence="3" id="KW-1185">Reference proteome</keyword>
<feature type="compositionally biased region" description="Polar residues" evidence="1">
    <location>
        <begin position="1"/>
        <end position="13"/>
    </location>
</feature>
<dbReference type="AlphaFoldDB" id="A0AAV4BRX4"/>